<dbReference type="GO" id="GO:0009236">
    <property type="term" value="P:cobalamin biosynthetic process"/>
    <property type="evidence" value="ECO:0007669"/>
    <property type="project" value="UniProtKB-KW"/>
</dbReference>
<dbReference type="AlphaFoldDB" id="A0AAW9SWZ4"/>
<dbReference type="InterPro" id="IPR012818">
    <property type="entry name" value="CbiE"/>
</dbReference>
<evidence type="ECO:0000313" key="8">
    <source>
        <dbReference type="Proteomes" id="UP001223646"/>
    </source>
</evidence>
<dbReference type="InterPro" id="IPR000878">
    <property type="entry name" value="4pyrrol_Mease"/>
</dbReference>
<dbReference type="InterPro" id="IPR014777">
    <property type="entry name" value="4pyrrole_Mease_sub1"/>
</dbReference>
<gene>
    <name evidence="7" type="primary">cbiE</name>
    <name evidence="7" type="ORF">QP460_009785</name>
</gene>
<dbReference type="Proteomes" id="UP001223646">
    <property type="component" value="Unassembled WGS sequence"/>
</dbReference>
<evidence type="ECO:0000256" key="3">
    <source>
        <dbReference type="ARBA" id="ARBA00022603"/>
    </source>
</evidence>
<dbReference type="PANTHER" id="PTHR43182">
    <property type="entry name" value="COBALT-PRECORRIN-6B C(15)-METHYLTRANSFERASE (DECARBOXYLATING)"/>
    <property type="match status" value="1"/>
</dbReference>
<keyword evidence="5" id="KW-0949">S-adenosyl-L-methionine</keyword>
<dbReference type="InterPro" id="IPR006365">
    <property type="entry name" value="Cbl_synth_CobL"/>
</dbReference>
<dbReference type="InterPro" id="IPR014008">
    <property type="entry name" value="Cbl_synth_MTase_CbiT"/>
</dbReference>
<dbReference type="SUPFAM" id="SSF53790">
    <property type="entry name" value="Tetrapyrrole methylase"/>
    <property type="match status" value="1"/>
</dbReference>
<evidence type="ECO:0000256" key="4">
    <source>
        <dbReference type="ARBA" id="ARBA00022679"/>
    </source>
</evidence>
<reference evidence="7" key="2">
    <citation type="submission" date="2024-05" db="EMBL/GenBank/DDBJ databases">
        <authorList>
            <person name="Wolfe A."/>
        </authorList>
    </citation>
    <scope>NUCLEOTIDE SEQUENCE</scope>
    <source>
        <strain evidence="7">UMB1064</strain>
    </source>
</reference>
<protein>
    <submittedName>
        <fullName evidence="7">Precorrin-6y C5,15-methyltransferase (Decarboxylating) subunit CbiE</fullName>
    </submittedName>
</protein>
<dbReference type="NCBIfam" id="TIGR02469">
    <property type="entry name" value="CbiT"/>
    <property type="match status" value="1"/>
</dbReference>
<keyword evidence="2" id="KW-0169">Cobalamin biosynthesis</keyword>
<feature type="domain" description="Tetrapyrrole methylase" evidence="6">
    <location>
        <begin position="4"/>
        <end position="183"/>
    </location>
</feature>
<reference evidence="7" key="1">
    <citation type="submission" date="2023-05" db="EMBL/GenBank/DDBJ databases">
        <authorList>
            <person name="Du J."/>
        </authorList>
    </citation>
    <scope>NUCLEOTIDE SEQUENCE</scope>
    <source>
        <strain evidence="7">UMB1064</strain>
    </source>
</reference>
<evidence type="ECO:0000313" key="7">
    <source>
        <dbReference type="EMBL" id="MEO3717873.1"/>
    </source>
</evidence>
<evidence type="ECO:0000256" key="5">
    <source>
        <dbReference type="ARBA" id="ARBA00022691"/>
    </source>
</evidence>
<sequence>MSQKLRVVGIGCDGYEGLSARAVEALSSARRIIGSPRQLRLLADVDLDAELSPWPSGFWKDWQATLADIDPAVDVILASGDPMFHGVGASLVRELGRGGVEVIPAPSSASLACAYLGWPLHDTPVISLVTGEPGIPGAARVVPVADALRPFLVLCRNADSVKEVATVLADRPDTKLTALTNLGGSEATGLPESVAEGTVANPPVPAGNLTVLAVEPSGSARGWLRDGDFDSDGQLTKTPIRQMTVAALDPRPGALLWDVGGGTGSIGIEWARHGGRAEIFERDAVRAERIAENVANLSGNVTVHHGAAPGALADSNLRPDAIFIGGGLTADGMLEACWQRLAPGGTIVANTVTLESEALLWQARRDYGGDVTRLSVERAGAVGTFTAWRPALPVVQWVAVKPVEPALP</sequence>
<dbReference type="RefSeq" id="WP_284826567.1">
    <property type="nucleotide sequence ID" value="NZ_JASOOY020000032.1"/>
</dbReference>
<evidence type="ECO:0000259" key="6">
    <source>
        <dbReference type="Pfam" id="PF00590"/>
    </source>
</evidence>
<dbReference type="Pfam" id="PF00590">
    <property type="entry name" value="TP_methylase"/>
    <property type="match status" value="1"/>
</dbReference>
<keyword evidence="4" id="KW-0808">Transferase</keyword>
<dbReference type="Gene3D" id="3.40.1010.10">
    <property type="entry name" value="Cobalt-precorrin-4 Transmethylase, Domain 1"/>
    <property type="match status" value="1"/>
</dbReference>
<dbReference type="SUPFAM" id="SSF53335">
    <property type="entry name" value="S-adenosyl-L-methionine-dependent methyltransferases"/>
    <property type="match status" value="1"/>
</dbReference>
<comment type="pathway">
    <text evidence="1">Cofactor biosynthesis; adenosylcobalamin biosynthesis.</text>
</comment>
<name>A0AAW9SWZ4_CORAY</name>
<dbReference type="InterPro" id="IPR050714">
    <property type="entry name" value="Cobalamin_biosynth_MTase"/>
</dbReference>
<dbReference type="PIRSF" id="PIRSF036428">
    <property type="entry name" value="CobL"/>
    <property type="match status" value="1"/>
</dbReference>
<dbReference type="GO" id="GO:0032259">
    <property type="term" value="P:methylation"/>
    <property type="evidence" value="ECO:0007669"/>
    <property type="project" value="UniProtKB-KW"/>
</dbReference>
<accession>A0AAW9SWZ4</accession>
<organism evidence="7 8">
    <name type="scientific">Corynebacterium amycolatum</name>
    <dbReference type="NCBI Taxonomy" id="43765"/>
    <lineage>
        <taxon>Bacteria</taxon>
        <taxon>Bacillati</taxon>
        <taxon>Actinomycetota</taxon>
        <taxon>Actinomycetes</taxon>
        <taxon>Mycobacteriales</taxon>
        <taxon>Corynebacteriaceae</taxon>
        <taxon>Corynebacterium</taxon>
    </lineage>
</organism>
<keyword evidence="3" id="KW-0489">Methyltransferase</keyword>
<dbReference type="InterPro" id="IPR029063">
    <property type="entry name" value="SAM-dependent_MTases_sf"/>
</dbReference>
<dbReference type="Gene3D" id="3.40.50.150">
    <property type="entry name" value="Vaccinia Virus protein VP39"/>
    <property type="match status" value="1"/>
</dbReference>
<dbReference type="GO" id="GO:0008276">
    <property type="term" value="F:protein methyltransferase activity"/>
    <property type="evidence" value="ECO:0007669"/>
    <property type="project" value="InterPro"/>
</dbReference>
<dbReference type="CDD" id="cd11644">
    <property type="entry name" value="Precorrin-6Y-MT"/>
    <property type="match status" value="1"/>
</dbReference>
<dbReference type="EMBL" id="JASOOY020000032">
    <property type="protein sequence ID" value="MEO3717873.1"/>
    <property type="molecule type" value="Genomic_DNA"/>
</dbReference>
<evidence type="ECO:0000256" key="2">
    <source>
        <dbReference type="ARBA" id="ARBA00022573"/>
    </source>
</evidence>
<dbReference type="InterPro" id="IPR035996">
    <property type="entry name" value="4pyrrol_Methylase_sf"/>
</dbReference>
<proteinExistence type="predicted"/>
<dbReference type="NCBIfam" id="TIGR02467">
    <property type="entry name" value="CbiE"/>
    <property type="match status" value="1"/>
</dbReference>
<dbReference type="CDD" id="cd02440">
    <property type="entry name" value="AdoMet_MTases"/>
    <property type="match status" value="1"/>
</dbReference>
<comment type="caution">
    <text evidence="7">The sequence shown here is derived from an EMBL/GenBank/DDBJ whole genome shotgun (WGS) entry which is preliminary data.</text>
</comment>
<evidence type="ECO:0000256" key="1">
    <source>
        <dbReference type="ARBA" id="ARBA00004953"/>
    </source>
</evidence>
<dbReference type="PANTHER" id="PTHR43182:SF1">
    <property type="entry name" value="COBALT-PRECORRIN-7 C(5)-METHYLTRANSFERASE"/>
    <property type="match status" value="1"/>
</dbReference>